<evidence type="ECO:0000256" key="7">
    <source>
        <dbReference type="SAM" id="MobiDB-lite"/>
    </source>
</evidence>
<comment type="similarity">
    <text evidence="6">Belongs to the histone H1/H5 family.</text>
</comment>
<proteinExistence type="inferred from homology"/>
<feature type="compositionally biased region" description="Basic residues" evidence="7">
    <location>
        <begin position="35"/>
        <end position="48"/>
    </location>
</feature>
<feature type="compositionally biased region" description="Basic residues" evidence="7">
    <location>
        <begin position="245"/>
        <end position="256"/>
    </location>
</feature>
<dbReference type="GO" id="GO:0000786">
    <property type="term" value="C:nucleosome"/>
    <property type="evidence" value="ECO:0007669"/>
    <property type="project" value="InterPro"/>
</dbReference>
<dbReference type="GO" id="GO:0006334">
    <property type="term" value="P:nucleosome assembly"/>
    <property type="evidence" value="ECO:0007669"/>
    <property type="project" value="InterPro"/>
</dbReference>
<feature type="compositionally biased region" description="Basic residues" evidence="7">
    <location>
        <begin position="145"/>
        <end position="161"/>
    </location>
</feature>
<feature type="compositionally biased region" description="Low complexity" evidence="7">
    <location>
        <begin position="162"/>
        <end position="184"/>
    </location>
</feature>
<accession>A0A2I0A9Z9</accession>
<dbReference type="PRINTS" id="PR00624">
    <property type="entry name" value="HISTONEH5"/>
</dbReference>
<keyword evidence="3 6" id="KW-0158">Chromosome</keyword>
<feature type="compositionally biased region" description="Basic and acidic residues" evidence="7">
    <location>
        <begin position="25"/>
        <end position="34"/>
    </location>
</feature>
<dbReference type="GO" id="GO:0005634">
    <property type="term" value="C:nucleus"/>
    <property type="evidence" value="ECO:0007669"/>
    <property type="project" value="UniProtKB-SubCell"/>
</dbReference>
<evidence type="ECO:0000256" key="6">
    <source>
        <dbReference type="RuleBase" id="RU003894"/>
    </source>
</evidence>
<dbReference type="STRING" id="1088818.A0A2I0A9Z9"/>
<feature type="compositionally biased region" description="Low complexity" evidence="7">
    <location>
        <begin position="216"/>
        <end position="244"/>
    </location>
</feature>
<evidence type="ECO:0000256" key="2">
    <source>
        <dbReference type="ARBA" id="ARBA00004286"/>
    </source>
</evidence>
<dbReference type="GO" id="GO:0003690">
    <property type="term" value="F:double-stranded DNA binding"/>
    <property type="evidence" value="ECO:0007669"/>
    <property type="project" value="TreeGrafter"/>
</dbReference>
<dbReference type="GO" id="GO:0045910">
    <property type="term" value="P:negative regulation of DNA recombination"/>
    <property type="evidence" value="ECO:0007669"/>
    <property type="project" value="TreeGrafter"/>
</dbReference>
<evidence type="ECO:0000259" key="8">
    <source>
        <dbReference type="PROSITE" id="PS51504"/>
    </source>
</evidence>
<dbReference type="SMART" id="SM00526">
    <property type="entry name" value="H15"/>
    <property type="match status" value="1"/>
</dbReference>
<dbReference type="GO" id="GO:0030527">
    <property type="term" value="F:structural constituent of chromatin"/>
    <property type="evidence" value="ECO:0007669"/>
    <property type="project" value="InterPro"/>
</dbReference>
<protein>
    <submittedName>
        <fullName evidence="9">Histone H1.2</fullName>
    </submittedName>
</protein>
<dbReference type="Gene3D" id="1.10.10.10">
    <property type="entry name" value="Winged helix-like DNA-binding domain superfamily/Winged helix DNA-binding domain"/>
    <property type="match status" value="1"/>
</dbReference>
<dbReference type="SUPFAM" id="SSF46785">
    <property type="entry name" value="Winged helix' DNA-binding domain"/>
    <property type="match status" value="1"/>
</dbReference>
<keyword evidence="10" id="KW-1185">Reference proteome</keyword>
<comment type="subcellular location">
    <subcellularLocation>
        <location evidence="2">Chromosome</location>
    </subcellularLocation>
    <subcellularLocation>
        <location evidence="1 6">Nucleus</location>
    </subcellularLocation>
</comment>
<dbReference type="PANTHER" id="PTHR11467:SF131">
    <property type="entry name" value="HISTONE H1"/>
    <property type="match status" value="1"/>
</dbReference>
<name>A0A2I0A9Z9_9ASPA</name>
<dbReference type="Proteomes" id="UP000236161">
    <property type="component" value="Unassembled WGS sequence"/>
</dbReference>
<dbReference type="InterPro" id="IPR005818">
    <property type="entry name" value="Histone_H1/H5_H15"/>
</dbReference>
<gene>
    <name evidence="9" type="ORF">AXF42_Ash010269</name>
</gene>
<dbReference type="OrthoDB" id="1110759at2759"/>
<organism evidence="9 10">
    <name type="scientific">Apostasia shenzhenica</name>
    <dbReference type="NCBI Taxonomy" id="1088818"/>
    <lineage>
        <taxon>Eukaryota</taxon>
        <taxon>Viridiplantae</taxon>
        <taxon>Streptophyta</taxon>
        <taxon>Embryophyta</taxon>
        <taxon>Tracheophyta</taxon>
        <taxon>Spermatophyta</taxon>
        <taxon>Magnoliopsida</taxon>
        <taxon>Liliopsida</taxon>
        <taxon>Asparagales</taxon>
        <taxon>Orchidaceae</taxon>
        <taxon>Apostasioideae</taxon>
        <taxon>Apostasia</taxon>
    </lineage>
</organism>
<feature type="region of interest" description="Disordered" evidence="7">
    <location>
        <begin position="1"/>
        <end position="58"/>
    </location>
</feature>
<evidence type="ECO:0000313" key="9">
    <source>
        <dbReference type="EMBL" id="PKA52372.1"/>
    </source>
</evidence>
<dbReference type="PANTHER" id="PTHR11467">
    <property type="entry name" value="HISTONE H1"/>
    <property type="match status" value="1"/>
</dbReference>
<evidence type="ECO:0000256" key="5">
    <source>
        <dbReference type="ARBA" id="ARBA00023242"/>
    </source>
</evidence>
<feature type="domain" description="H15" evidence="8">
    <location>
        <begin position="52"/>
        <end position="122"/>
    </location>
</feature>
<dbReference type="EMBL" id="KZ452008">
    <property type="protein sequence ID" value="PKA52372.1"/>
    <property type="molecule type" value="Genomic_DNA"/>
</dbReference>
<feature type="region of interest" description="Disordered" evidence="7">
    <location>
        <begin position="118"/>
        <end position="256"/>
    </location>
</feature>
<dbReference type="InterPro" id="IPR036390">
    <property type="entry name" value="WH_DNA-bd_sf"/>
</dbReference>
<dbReference type="AlphaFoldDB" id="A0A2I0A9Z9"/>
<dbReference type="GO" id="GO:0031492">
    <property type="term" value="F:nucleosomal DNA binding"/>
    <property type="evidence" value="ECO:0007669"/>
    <property type="project" value="TreeGrafter"/>
</dbReference>
<evidence type="ECO:0000313" key="10">
    <source>
        <dbReference type="Proteomes" id="UP000236161"/>
    </source>
</evidence>
<sequence length="256" mass="26545">MAEEIPDPVAAQANPSVGTQADAAGADKKEDGLKKSKAKKPSAPRKARSPPAHPPYLEMVGEAITSLKERTGSSQYAIAKFIEDKHGNKLPPNFRKMLLVQLRKLSASGKLTKVKHSFKFPSAPRTSPGSSSAAMKPAKAAKAVAKPKAKPTSKAAVKPKKPLAAAKPKTKATAAVKPKPAAKVSKPKPKRAAAAAKPNVRPAKAAKTSVKDAPGKKAATTKKAAAPAKPTKPVKTAKPAAPKSPAKKKTSRVAKK</sequence>
<dbReference type="Pfam" id="PF00538">
    <property type="entry name" value="Linker_histone"/>
    <property type="match status" value="1"/>
</dbReference>
<dbReference type="PROSITE" id="PS51504">
    <property type="entry name" value="H15"/>
    <property type="match status" value="1"/>
</dbReference>
<evidence type="ECO:0000256" key="4">
    <source>
        <dbReference type="ARBA" id="ARBA00023125"/>
    </source>
</evidence>
<dbReference type="InterPro" id="IPR005819">
    <property type="entry name" value="H1/H5"/>
</dbReference>
<keyword evidence="5 6" id="KW-0539">Nucleus</keyword>
<dbReference type="CDD" id="cd00073">
    <property type="entry name" value="H15"/>
    <property type="match status" value="1"/>
</dbReference>
<dbReference type="InterPro" id="IPR036388">
    <property type="entry name" value="WH-like_DNA-bd_sf"/>
</dbReference>
<feature type="compositionally biased region" description="Low complexity" evidence="7">
    <location>
        <begin position="192"/>
        <end position="207"/>
    </location>
</feature>
<evidence type="ECO:0000256" key="1">
    <source>
        <dbReference type="ARBA" id="ARBA00004123"/>
    </source>
</evidence>
<feature type="compositionally biased region" description="Low complexity" evidence="7">
    <location>
        <begin position="127"/>
        <end position="144"/>
    </location>
</feature>
<reference evidence="9 10" key="1">
    <citation type="journal article" date="2017" name="Nature">
        <title>The Apostasia genome and the evolution of orchids.</title>
        <authorList>
            <person name="Zhang G.Q."/>
            <person name="Liu K.W."/>
            <person name="Li Z."/>
            <person name="Lohaus R."/>
            <person name="Hsiao Y.Y."/>
            <person name="Niu S.C."/>
            <person name="Wang J.Y."/>
            <person name="Lin Y.C."/>
            <person name="Xu Q."/>
            <person name="Chen L.J."/>
            <person name="Yoshida K."/>
            <person name="Fujiwara S."/>
            <person name="Wang Z.W."/>
            <person name="Zhang Y.Q."/>
            <person name="Mitsuda N."/>
            <person name="Wang M."/>
            <person name="Liu G.H."/>
            <person name="Pecoraro L."/>
            <person name="Huang H.X."/>
            <person name="Xiao X.J."/>
            <person name="Lin M."/>
            <person name="Wu X.Y."/>
            <person name="Wu W.L."/>
            <person name="Chen Y.Y."/>
            <person name="Chang S.B."/>
            <person name="Sakamoto S."/>
            <person name="Ohme-Takagi M."/>
            <person name="Yagi M."/>
            <person name="Zeng S.J."/>
            <person name="Shen C.Y."/>
            <person name="Yeh C.M."/>
            <person name="Luo Y.B."/>
            <person name="Tsai W.C."/>
            <person name="Van de Peer Y."/>
            <person name="Liu Z.J."/>
        </authorList>
    </citation>
    <scope>NUCLEOTIDE SEQUENCE [LARGE SCALE GENOMIC DNA]</scope>
    <source>
        <strain evidence="10">cv. Shenzhen</strain>
        <tissue evidence="9">Stem</tissue>
    </source>
</reference>
<evidence type="ECO:0000256" key="3">
    <source>
        <dbReference type="ARBA" id="ARBA00022454"/>
    </source>
</evidence>
<dbReference type="GO" id="GO:0030261">
    <property type="term" value="P:chromosome condensation"/>
    <property type="evidence" value="ECO:0007669"/>
    <property type="project" value="TreeGrafter"/>
</dbReference>
<keyword evidence="4 6" id="KW-0238">DNA-binding</keyword>